<keyword evidence="5" id="KW-0808">Transferase</keyword>
<sequence>MGVFYGIGVGSGDPELLTLKACKTLRLLDVLITPVTAEEKESLAYNIVRDLLNHNVEVLFRRFPMSEDPAIWQESAAAVAEEIRILIGNGKNVGFVTLGDPMFYSTYVYLLQELKRRGIDAQTIPGISSVTAACSKTGVSLAEKNERIAIVPAVYAHTDIQPILDAFDTVVFMKVKGDCSSLIERLERAGMKETAVFVSRLGLDNEQIVYDLDEIRGCNVNYLSLIIARKKR</sequence>
<dbReference type="AlphaFoldDB" id="D7CLX1"/>
<reference evidence="10" key="1">
    <citation type="journal article" date="2010" name="Stand. Genomic Sci.">
        <title>Complete genome sequence of Syntrophothermus lipocalidus type strain (TGB-C1T).</title>
        <authorList>
            <consortium name="US DOE Joint Genome Institute (JGI-PGF)"/>
            <person name="Djao O."/>
            <person name="Zhang X."/>
            <person name="Lucas S."/>
            <person name="Lapidus A."/>
            <person name="Glavina Del Rio T."/>
            <person name="Nolan M."/>
            <person name="Tice H."/>
            <person name="Cheng J."/>
            <person name="Han C."/>
            <person name="Tapia R."/>
            <person name="Goodwin L."/>
            <person name="Pitluck S."/>
            <person name="Liolios K."/>
            <person name="Ivanova N."/>
            <person name="Mavromatis K."/>
            <person name="Mikhailova N."/>
            <person name="Ovchinnikova G."/>
            <person name="Pati A."/>
            <person name="Brambilla E."/>
            <person name="Chen A."/>
            <person name="Palaniappan K."/>
            <person name="Land M."/>
            <person name="Hauser L."/>
            <person name="Chang Y."/>
            <person name="Jeffries C."/>
            <person name="Rohde M."/>
            <person name="Sikorski J."/>
            <person name="Spring S."/>
            <person name="Goker M."/>
            <person name="Detter J."/>
            <person name="Woyke T."/>
            <person name="Bristow J."/>
            <person name="Eisen J."/>
            <person name="Markowitz V."/>
            <person name="Hugenholtz P."/>
            <person name="Kyrpides N."/>
            <person name="Klenk H."/>
        </authorList>
    </citation>
    <scope>NUCLEOTIDE SEQUENCE [LARGE SCALE GENOMIC DNA]</scope>
    <source>
        <strain evidence="10">DSM 12680 / TGB-C1</strain>
    </source>
</reference>
<evidence type="ECO:0000256" key="2">
    <source>
        <dbReference type="ARBA" id="ARBA00005879"/>
    </source>
</evidence>
<reference evidence="9 10" key="2">
    <citation type="journal article" date="2010" name="Stand. Genomic Sci.">
        <title>Complete genome sequence of Syntrophothermus lipocalidus type strain (TGB-C1).</title>
        <authorList>
            <person name="Djao O.D."/>
            <person name="Zhang X."/>
            <person name="Lucas S."/>
            <person name="Lapidus A."/>
            <person name="Del Rio T.G."/>
            <person name="Nolan M."/>
            <person name="Tice H."/>
            <person name="Cheng J.F."/>
            <person name="Han C."/>
            <person name="Tapia R."/>
            <person name="Goodwin L."/>
            <person name="Pitluck S."/>
            <person name="Liolios K."/>
            <person name="Ivanova N."/>
            <person name="Mavromatis K."/>
            <person name="Mikhailova N."/>
            <person name="Ovchinnikova G."/>
            <person name="Pati A."/>
            <person name="Brambilla E."/>
            <person name="Chen A."/>
            <person name="Palaniappan K."/>
            <person name="Land M."/>
            <person name="Hauser L."/>
            <person name="Chang Y.J."/>
            <person name="Jeffries C.D."/>
            <person name="Rohde M."/>
            <person name="Sikorski J."/>
            <person name="Spring S."/>
            <person name="Goker M."/>
            <person name="Detter J.C."/>
            <person name="Woyke T."/>
            <person name="Bristow J."/>
            <person name="Eisen J.A."/>
            <person name="Markowitz V."/>
            <person name="Hugenholtz P."/>
            <person name="Kyrpides N.C."/>
            <person name="Klenk H.P."/>
        </authorList>
    </citation>
    <scope>NUCLEOTIDE SEQUENCE [LARGE SCALE GENOMIC DNA]</scope>
    <source>
        <strain evidence="10">DSM 12680 / TGB-C1</strain>
    </source>
</reference>
<dbReference type="PANTHER" id="PTHR43467:SF2">
    <property type="entry name" value="COBALT-PRECORRIN-2 C(20)-METHYLTRANSFERASE"/>
    <property type="match status" value="1"/>
</dbReference>
<evidence type="ECO:0000256" key="6">
    <source>
        <dbReference type="ARBA" id="ARBA00022691"/>
    </source>
</evidence>
<dbReference type="CDD" id="cd11645">
    <property type="entry name" value="Precorrin_2_C20_MT"/>
    <property type="match status" value="1"/>
</dbReference>
<dbReference type="InterPro" id="IPR012382">
    <property type="entry name" value="CobI/CbiL"/>
</dbReference>
<proteinExistence type="inferred from homology"/>
<evidence type="ECO:0000313" key="10">
    <source>
        <dbReference type="Proteomes" id="UP000000378"/>
    </source>
</evidence>
<keyword evidence="6" id="KW-0949">S-adenosyl-L-methionine</keyword>
<dbReference type="Gene3D" id="3.30.950.10">
    <property type="entry name" value="Methyltransferase, Cobalt-precorrin-4 Transmethylase, Domain 2"/>
    <property type="match status" value="1"/>
</dbReference>
<dbReference type="InterPro" id="IPR014777">
    <property type="entry name" value="4pyrrole_Mease_sub1"/>
</dbReference>
<keyword evidence="10" id="KW-1185">Reference proteome</keyword>
<evidence type="ECO:0000259" key="8">
    <source>
        <dbReference type="Pfam" id="PF00590"/>
    </source>
</evidence>
<evidence type="ECO:0000256" key="7">
    <source>
        <dbReference type="PIRNR" id="PIRNR036427"/>
    </source>
</evidence>
<protein>
    <submittedName>
        <fullName evidence="9">Precorrin-2 C20-methyltransferase</fullName>
    </submittedName>
</protein>
<evidence type="ECO:0000256" key="4">
    <source>
        <dbReference type="ARBA" id="ARBA00022603"/>
    </source>
</evidence>
<evidence type="ECO:0000256" key="3">
    <source>
        <dbReference type="ARBA" id="ARBA00022573"/>
    </source>
</evidence>
<dbReference type="Pfam" id="PF00590">
    <property type="entry name" value="TP_methylase"/>
    <property type="match status" value="1"/>
</dbReference>
<dbReference type="Gene3D" id="3.40.1010.10">
    <property type="entry name" value="Cobalt-precorrin-4 Transmethylase, Domain 1"/>
    <property type="match status" value="1"/>
</dbReference>
<dbReference type="SUPFAM" id="SSF53790">
    <property type="entry name" value="Tetrapyrrole methylase"/>
    <property type="match status" value="1"/>
</dbReference>
<gene>
    <name evidence="9" type="ordered locus">Slip_0927</name>
</gene>
<dbReference type="InterPro" id="IPR000878">
    <property type="entry name" value="4pyrrol_Mease"/>
</dbReference>
<accession>D7CLX1</accession>
<evidence type="ECO:0000256" key="5">
    <source>
        <dbReference type="ARBA" id="ARBA00022679"/>
    </source>
</evidence>
<dbReference type="STRING" id="643648.Slip_0927"/>
<dbReference type="GO" id="GO:0032259">
    <property type="term" value="P:methylation"/>
    <property type="evidence" value="ECO:0007669"/>
    <property type="project" value="UniProtKB-KW"/>
</dbReference>
<dbReference type="UniPathway" id="UPA00148"/>
<dbReference type="Proteomes" id="UP000000378">
    <property type="component" value="Chromosome"/>
</dbReference>
<dbReference type="PIRSF" id="PIRSF036427">
    <property type="entry name" value="Precrrn-2_mtase"/>
    <property type="match status" value="1"/>
</dbReference>
<keyword evidence="4" id="KW-0489">Methyltransferase</keyword>
<keyword evidence="3" id="KW-0169">Cobalamin biosynthesis</keyword>
<comment type="similarity">
    <text evidence="2 7">Belongs to the precorrin methyltransferase family.</text>
</comment>
<dbReference type="GO" id="GO:0030788">
    <property type="term" value="F:precorrin-2 C20-methyltransferase activity"/>
    <property type="evidence" value="ECO:0007669"/>
    <property type="project" value="InterPro"/>
</dbReference>
<dbReference type="EMBL" id="CP002048">
    <property type="protein sequence ID" value="ADI01706.1"/>
    <property type="molecule type" value="Genomic_DNA"/>
</dbReference>
<name>D7CLX1_SYNLT</name>
<dbReference type="KEGG" id="slp:Slip_0927"/>
<dbReference type="PANTHER" id="PTHR43467">
    <property type="entry name" value="COBALT-PRECORRIN-2 C(20)-METHYLTRANSFERASE"/>
    <property type="match status" value="1"/>
</dbReference>
<dbReference type="InterPro" id="IPR014776">
    <property type="entry name" value="4pyrrole_Mease_sub2"/>
</dbReference>
<comment type="pathway">
    <text evidence="1">Cofactor biosynthesis; adenosylcobalamin biosynthesis.</text>
</comment>
<dbReference type="eggNOG" id="COG2243">
    <property type="taxonomic scope" value="Bacteria"/>
</dbReference>
<dbReference type="InterPro" id="IPR006364">
    <property type="entry name" value="CobI/CbiL/CobIJ_dom"/>
</dbReference>
<organism evidence="9 10">
    <name type="scientific">Syntrophothermus lipocalidus (strain DSM 12680 / TGB-C1)</name>
    <dbReference type="NCBI Taxonomy" id="643648"/>
    <lineage>
        <taxon>Bacteria</taxon>
        <taxon>Bacillati</taxon>
        <taxon>Bacillota</taxon>
        <taxon>Clostridia</taxon>
        <taxon>Eubacteriales</taxon>
        <taxon>Syntrophomonadaceae</taxon>
        <taxon>Syntrophothermus</taxon>
    </lineage>
</organism>
<dbReference type="InterPro" id="IPR035996">
    <property type="entry name" value="4pyrrol_Methylase_sf"/>
</dbReference>
<feature type="domain" description="Tetrapyrrole methylase" evidence="8">
    <location>
        <begin position="4"/>
        <end position="209"/>
    </location>
</feature>
<dbReference type="HOGENOM" id="CLU_076014_2_1_9"/>
<evidence type="ECO:0000313" key="9">
    <source>
        <dbReference type="EMBL" id="ADI01706.1"/>
    </source>
</evidence>
<evidence type="ECO:0000256" key="1">
    <source>
        <dbReference type="ARBA" id="ARBA00004953"/>
    </source>
</evidence>
<dbReference type="NCBIfam" id="TIGR01467">
    <property type="entry name" value="cobI_cbiL"/>
    <property type="match status" value="1"/>
</dbReference>
<dbReference type="GO" id="GO:0009236">
    <property type="term" value="P:cobalamin biosynthetic process"/>
    <property type="evidence" value="ECO:0007669"/>
    <property type="project" value="UniProtKB-UniRule"/>
</dbReference>